<evidence type="ECO:0000313" key="4">
    <source>
        <dbReference type="Proteomes" id="UP000271162"/>
    </source>
</evidence>
<reference evidence="3 4" key="2">
    <citation type="submission" date="2018-11" db="EMBL/GenBank/DDBJ databases">
        <authorList>
            <consortium name="Pathogen Informatics"/>
        </authorList>
    </citation>
    <scope>NUCLEOTIDE SEQUENCE [LARGE SCALE GENOMIC DNA]</scope>
</reference>
<protein>
    <submittedName>
        <fullName evidence="5">Methylthioribose-1-phosphate isomerase (inferred by orthology to a C. elegans protein)</fullName>
    </submittedName>
</protein>
<organism evidence="5">
    <name type="scientific">Nippostrongylus brasiliensis</name>
    <name type="common">Rat hookworm</name>
    <dbReference type="NCBI Taxonomy" id="27835"/>
    <lineage>
        <taxon>Eukaryota</taxon>
        <taxon>Metazoa</taxon>
        <taxon>Ecdysozoa</taxon>
        <taxon>Nematoda</taxon>
        <taxon>Chromadorea</taxon>
        <taxon>Rhabditida</taxon>
        <taxon>Rhabditina</taxon>
        <taxon>Rhabditomorpha</taxon>
        <taxon>Strongyloidea</taxon>
        <taxon>Heligmosomidae</taxon>
        <taxon>Nippostrongylus</taxon>
    </lineage>
</organism>
<dbReference type="Gene3D" id="3.40.50.10470">
    <property type="entry name" value="Translation initiation factor eif-2b, domain 2"/>
    <property type="match status" value="1"/>
</dbReference>
<dbReference type="WBParaSite" id="NBR_0000789101-mRNA-1">
    <property type="protein sequence ID" value="NBR_0000789101-mRNA-1"/>
    <property type="gene ID" value="NBR_0000789101"/>
</dbReference>
<comment type="similarity">
    <text evidence="1 2">Belongs to the eIF-2B alpha/beta/delta subunits family.</text>
</comment>
<dbReference type="GO" id="GO:0019509">
    <property type="term" value="P:L-methionine salvage from methylthioadenosine"/>
    <property type="evidence" value="ECO:0007669"/>
    <property type="project" value="TreeGrafter"/>
</dbReference>
<dbReference type="OMA" id="CETRPLN"/>
<dbReference type="PANTHER" id="PTHR43475">
    <property type="entry name" value="METHYLTHIORIBOSE-1-PHOSPHATE ISOMERASE"/>
    <property type="match status" value="1"/>
</dbReference>
<keyword evidence="4" id="KW-1185">Reference proteome</keyword>
<dbReference type="InterPro" id="IPR037171">
    <property type="entry name" value="NagB/RpiA_transferase-like"/>
</dbReference>
<evidence type="ECO:0000313" key="5">
    <source>
        <dbReference type="WBParaSite" id="NBR_0000789101-mRNA-1"/>
    </source>
</evidence>
<dbReference type="SUPFAM" id="SSF100950">
    <property type="entry name" value="NagB/RpiA/CoA transferase-like"/>
    <property type="match status" value="1"/>
</dbReference>
<dbReference type="PANTHER" id="PTHR43475:SF1">
    <property type="entry name" value="METHYLTHIORIBOSE-1-PHOSPHATE ISOMERASE"/>
    <property type="match status" value="1"/>
</dbReference>
<dbReference type="Pfam" id="PF01008">
    <property type="entry name" value="IF-2B"/>
    <property type="match status" value="2"/>
</dbReference>
<dbReference type="AlphaFoldDB" id="A0A0N4XXX7"/>
<reference evidence="5" key="1">
    <citation type="submission" date="2017-02" db="UniProtKB">
        <authorList>
            <consortium name="WormBaseParasite"/>
        </authorList>
    </citation>
    <scope>IDENTIFICATION</scope>
</reference>
<accession>A0A0N4XXX7</accession>
<sequence>MASTMQCLMPMEFMRDTGKRISSIEFDEEALTLRVLDQRLLPHNVSYIEINNVQDAFTVIQNMNVRGAPLIATVAALSLLVEMNNTTFQNLTELMHFFTSNVNLLRNSRPTAINLSNALDVIMEAPFVEELGLDKNKEIKAKAILKLYHDEQEENRQLVWNGFQKGARLTAFELQHAGIPYKLITDSMAAWTLKTKRVEAILVGADQVALNGDLANKIGTYMLAVLAKYHCVPFYAAVPVTSINPSIKTGNDIVIEERPPHELLTINGQYIGAPDTPVWNPAFDVTPGTLITNIITERGVIDPRDIGKLFPKE</sequence>
<dbReference type="InterPro" id="IPR000649">
    <property type="entry name" value="IF-2B-related"/>
</dbReference>
<dbReference type="STRING" id="27835.A0A0N4XXX7"/>
<dbReference type="InterPro" id="IPR042529">
    <property type="entry name" value="IF_2B-like_C"/>
</dbReference>
<dbReference type="GO" id="GO:0046523">
    <property type="term" value="F:S-methyl-5-thioribose-1-phosphate isomerase activity"/>
    <property type="evidence" value="ECO:0007669"/>
    <property type="project" value="TreeGrafter"/>
</dbReference>
<gene>
    <name evidence="3" type="ORF">NBR_LOCUS7892</name>
</gene>
<dbReference type="InterPro" id="IPR027363">
    <property type="entry name" value="M1Pi_N"/>
</dbReference>
<dbReference type="Gene3D" id="1.20.120.420">
    <property type="entry name" value="translation initiation factor eif-2b, domain 1"/>
    <property type="match status" value="1"/>
</dbReference>
<proteinExistence type="inferred from homology"/>
<evidence type="ECO:0000256" key="1">
    <source>
        <dbReference type="ARBA" id="ARBA00007251"/>
    </source>
</evidence>
<dbReference type="EMBL" id="UYSL01019938">
    <property type="protein sequence ID" value="VDL71481.1"/>
    <property type="molecule type" value="Genomic_DNA"/>
</dbReference>
<evidence type="ECO:0000313" key="3">
    <source>
        <dbReference type="EMBL" id="VDL71481.1"/>
    </source>
</evidence>
<dbReference type="Proteomes" id="UP000271162">
    <property type="component" value="Unassembled WGS sequence"/>
</dbReference>
<name>A0A0N4XXX7_NIPBR</name>
<evidence type="ECO:0000256" key="2">
    <source>
        <dbReference type="RuleBase" id="RU003814"/>
    </source>
</evidence>